<organism evidence="5 6">
    <name type="scientific">Rhizoctonia solani</name>
    <dbReference type="NCBI Taxonomy" id="456999"/>
    <lineage>
        <taxon>Eukaryota</taxon>
        <taxon>Fungi</taxon>
        <taxon>Dikarya</taxon>
        <taxon>Basidiomycota</taxon>
        <taxon>Agaricomycotina</taxon>
        <taxon>Agaricomycetes</taxon>
        <taxon>Cantharellales</taxon>
        <taxon>Ceratobasidiaceae</taxon>
        <taxon>Rhizoctonia</taxon>
    </lineage>
</organism>
<dbReference type="Pfam" id="PF24681">
    <property type="entry name" value="Kelch_KLHDC2_KLHL20_DRC7"/>
    <property type="match status" value="1"/>
</dbReference>
<dbReference type="SMART" id="SM00612">
    <property type="entry name" value="Kelch"/>
    <property type="match status" value="3"/>
</dbReference>
<comment type="caution">
    <text evidence="5">The sequence shown here is derived from an EMBL/GenBank/DDBJ whole genome shotgun (WGS) entry which is preliminary data.</text>
</comment>
<dbReference type="SUPFAM" id="SSF117281">
    <property type="entry name" value="Kelch motif"/>
    <property type="match status" value="1"/>
</dbReference>
<dbReference type="InterPro" id="IPR015915">
    <property type="entry name" value="Kelch-typ_b-propeller"/>
</dbReference>
<evidence type="ECO:0000313" key="6">
    <source>
        <dbReference type="Proteomes" id="UP000663853"/>
    </source>
</evidence>
<evidence type="ECO:0000256" key="2">
    <source>
        <dbReference type="ARBA" id="ARBA00022737"/>
    </source>
</evidence>
<evidence type="ECO:0000256" key="3">
    <source>
        <dbReference type="SAM" id="MobiDB-lite"/>
    </source>
</evidence>
<dbReference type="Pfam" id="PF00069">
    <property type="entry name" value="Pkinase"/>
    <property type="match status" value="1"/>
</dbReference>
<dbReference type="GO" id="GO:0004672">
    <property type="term" value="F:protein kinase activity"/>
    <property type="evidence" value="ECO:0007669"/>
    <property type="project" value="InterPro"/>
</dbReference>
<dbReference type="GO" id="GO:0005524">
    <property type="term" value="F:ATP binding"/>
    <property type="evidence" value="ECO:0007669"/>
    <property type="project" value="InterPro"/>
</dbReference>
<evidence type="ECO:0000259" key="4">
    <source>
        <dbReference type="PROSITE" id="PS50011"/>
    </source>
</evidence>
<feature type="region of interest" description="Disordered" evidence="3">
    <location>
        <begin position="1"/>
        <end position="20"/>
    </location>
</feature>
<feature type="region of interest" description="Disordered" evidence="3">
    <location>
        <begin position="398"/>
        <end position="418"/>
    </location>
</feature>
<dbReference type="EMBL" id="CAJMXA010000857">
    <property type="protein sequence ID" value="CAE6444982.1"/>
    <property type="molecule type" value="Genomic_DNA"/>
</dbReference>
<name>A0A8H3B0F8_9AGAM</name>
<accession>A0A8H3B0F8</accession>
<dbReference type="PANTHER" id="PTHR46093:SF18">
    <property type="entry name" value="FIBRONECTIN TYPE-III DOMAIN-CONTAINING PROTEIN"/>
    <property type="match status" value="1"/>
</dbReference>
<dbReference type="InterPro" id="IPR011009">
    <property type="entry name" value="Kinase-like_dom_sf"/>
</dbReference>
<evidence type="ECO:0000256" key="1">
    <source>
        <dbReference type="ARBA" id="ARBA00022441"/>
    </source>
</evidence>
<feature type="domain" description="Protein kinase" evidence="4">
    <location>
        <begin position="351"/>
        <end position="696"/>
    </location>
</feature>
<dbReference type="AlphaFoldDB" id="A0A8H3B0F8"/>
<dbReference type="Proteomes" id="UP000663853">
    <property type="component" value="Unassembled WGS sequence"/>
</dbReference>
<sequence length="706" mass="77971">MNSNSSSMTSSKGDSPWSEHALRITTPEYKYIRDGGKSIDEESEHTGPPLPRIYHSTSMVSSPSGDIYMFGGGVGSQLRNDTWSIRISGDSSSDVLVGLEGKPRNMEVTASLVETTGNKPSPRYGHQSALAGGLLIVWGGATSIVNRQLAPSDDDSVYTLNITTHHWTKRDIQPAPSARAGHAACIHGDQFIVFGGWLKPGQHLKDLWRIDLASPPGNLKWEKIELASESQSPPERAWNGMVAYREKLYVFSGANNKTPYNDTWCFDMVTRVWTSLKCTGPIPPPRRYHAVSLVGDAVYMFGGLDKSDNDLGDTWSFKIDEQKWYRFPSMDSQPSARYRHVQTVIDGCVLFVEGIWRGWYEYGYVKRVHILDTDRIDYSEKGDEVTLKSMPLIKQSGSTRLARAPEGDRHAESGVSKGSSQIARAIPFEVLEDRTVGSETDGAGMTGLVAAIDSIRAENIEDDWEVDPLRHKATTVTETRDMISGAMPATEILRYLVVHGCRDVSTDLEISHISEYPVSSGGFGDVYCATLRNGDRVGLKCVRMLVGSSEEGRKFLKENILIADDHTPKLTDFGNAVLSEYTLQFSHSTTTPGMSMRWTAPEIIKGESKSTQMGDIYALGMIIFETMTGLLPFARAKDSTIMFSVASGKIPNRPEEHIPTGVEQADRLWSAMTSCWAFDPHARPKAWEVKNAMDGITSEGLLLSQS</sequence>
<gene>
    <name evidence="5" type="ORF">RDB_LOCUS41367</name>
</gene>
<keyword evidence="2" id="KW-0677">Repeat</keyword>
<dbReference type="PANTHER" id="PTHR46093">
    <property type="entry name" value="ACYL-COA-BINDING DOMAIN-CONTAINING PROTEIN 5"/>
    <property type="match status" value="1"/>
</dbReference>
<dbReference type="Gene3D" id="2.120.10.80">
    <property type="entry name" value="Kelch-type beta propeller"/>
    <property type="match status" value="2"/>
</dbReference>
<reference evidence="5" key="1">
    <citation type="submission" date="2021-01" db="EMBL/GenBank/DDBJ databases">
        <authorList>
            <person name="Kaushik A."/>
        </authorList>
    </citation>
    <scope>NUCLEOTIDE SEQUENCE</scope>
    <source>
        <strain evidence="5">AG6-10EEA</strain>
    </source>
</reference>
<dbReference type="Gene3D" id="1.10.510.10">
    <property type="entry name" value="Transferase(Phosphotransferase) domain 1"/>
    <property type="match status" value="1"/>
</dbReference>
<protein>
    <recommendedName>
        <fullName evidence="4">Protein kinase domain-containing protein</fullName>
    </recommendedName>
</protein>
<proteinExistence type="predicted"/>
<dbReference type="InterPro" id="IPR000719">
    <property type="entry name" value="Prot_kinase_dom"/>
</dbReference>
<feature type="compositionally biased region" description="Low complexity" evidence="3">
    <location>
        <begin position="1"/>
        <end position="11"/>
    </location>
</feature>
<keyword evidence="1" id="KW-0880">Kelch repeat</keyword>
<evidence type="ECO:0000313" key="5">
    <source>
        <dbReference type="EMBL" id="CAE6444982.1"/>
    </source>
</evidence>
<dbReference type="SUPFAM" id="SSF56112">
    <property type="entry name" value="Protein kinase-like (PK-like)"/>
    <property type="match status" value="1"/>
</dbReference>
<dbReference type="PROSITE" id="PS50011">
    <property type="entry name" value="PROTEIN_KINASE_DOM"/>
    <property type="match status" value="1"/>
</dbReference>
<feature type="compositionally biased region" description="Basic and acidic residues" evidence="3">
    <location>
        <begin position="403"/>
        <end position="412"/>
    </location>
</feature>
<dbReference type="InterPro" id="IPR006652">
    <property type="entry name" value="Kelch_1"/>
</dbReference>